<dbReference type="AlphaFoldDB" id="A0A7J8JVI6"/>
<feature type="coiled-coil region" evidence="3">
    <location>
        <begin position="551"/>
        <end position="592"/>
    </location>
</feature>
<feature type="coiled-coil region" evidence="3">
    <location>
        <begin position="758"/>
        <end position="935"/>
    </location>
</feature>
<gene>
    <name evidence="7" type="ORF">HJG59_007949</name>
</gene>
<dbReference type="Pfam" id="PF00023">
    <property type="entry name" value="Ank"/>
    <property type="match status" value="1"/>
</dbReference>
<evidence type="ECO:0000256" key="3">
    <source>
        <dbReference type="SAM" id="Coils"/>
    </source>
</evidence>
<keyword evidence="2" id="KW-0040">ANK repeat</keyword>
<dbReference type="SUPFAM" id="SSF48403">
    <property type="entry name" value="Ankyrin repeat"/>
    <property type="match status" value="1"/>
</dbReference>
<dbReference type="EMBL" id="JACASF010000001">
    <property type="protein sequence ID" value="KAF6500924.1"/>
    <property type="molecule type" value="Genomic_DNA"/>
</dbReference>
<name>A0A7J8JVI6_MOLMO</name>
<evidence type="ECO:0000256" key="1">
    <source>
        <dbReference type="ARBA" id="ARBA00023054"/>
    </source>
</evidence>
<dbReference type="PANTHER" id="PTHR22245:SF3">
    <property type="entry name" value="COILED-COIL DOMAIN-CONTAINING PROTEIN 144A-RELATED"/>
    <property type="match status" value="1"/>
</dbReference>
<feature type="repeat" description="ANK" evidence="2">
    <location>
        <begin position="140"/>
        <end position="172"/>
    </location>
</feature>
<evidence type="ECO:0000259" key="5">
    <source>
        <dbReference type="Pfam" id="PF12001"/>
    </source>
</evidence>
<dbReference type="Pfam" id="PF12796">
    <property type="entry name" value="Ank_2"/>
    <property type="match status" value="1"/>
</dbReference>
<evidence type="ECO:0000313" key="8">
    <source>
        <dbReference type="Proteomes" id="UP000550707"/>
    </source>
</evidence>
<comment type="caution">
    <text evidence="7">The sequence shown here is derived from an EMBL/GenBank/DDBJ whole genome shotgun (WGS) entry which is preliminary data.</text>
</comment>
<dbReference type="Pfam" id="PF12001">
    <property type="entry name" value="DUF3496"/>
    <property type="match status" value="1"/>
</dbReference>
<evidence type="ECO:0000313" key="7">
    <source>
        <dbReference type="EMBL" id="KAF6500924.1"/>
    </source>
</evidence>
<dbReference type="Gene3D" id="1.25.40.20">
    <property type="entry name" value="Ankyrin repeat-containing domain"/>
    <property type="match status" value="1"/>
</dbReference>
<dbReference type="InterPro" id="IPR002110">
    <property type="entry name" value="Ankyrin_rpt"/>
</dbReference>
<feature type="domain" description="CCDC144C-like coiled-coil" evidence="6">
    <location>
        <begin position="770"/>
        <end position="943"/>
    </location>
</feature>
<feature type="compositionally biased region" description="Low complexity" evidence="4">
    <location>
        <begin position="13"/>
        <end position="25"/>
    </location>
</feature>
<dbReference type="PANTHER" id="PTHR22245">
    <property type="entry name" value="COILED-COIL DOMAIN-CONTAINING PROTEIN 144A-RELATED"/>
    <property type="match status" value="1"/>
</dbReference>
<dbReference type="InParanoid" id="A0A7J8JVI6"/>
<keyword evidence="8" id="KW-1185">Reference proteome</keyword>
<keyword evidence="1 3" id="KW-0175">Coiled coil</keyword>
<feature type="domain" description="DUF3496" evidence="5">
    <location>
        <begin position="988"/>
        <end position="1091"/>
    </location>
</feature>
<proteinExistence type="predicted"/>
<dbReference type="Pfam" id="PF14915">
    <property type="entry name" value="CCDC144C"/>
    <property type="match status" value="1"/>
</dbReference>
<dbReference type="InterPro" id="IPR036770">
    <property type="entry name" value="Ankyrin_rpt-contain_sf"/>
</dbReference>
<organism evidence="7 8">
    <name type="scientific">Molossus molossus</name>
    <name type="common">Pallas' mastiff bat</name>
    <name type="synonym">Vespertilio molossus</name>
    <dbReference type="NCBI Taxonomy" id="27622"/>
    <lineage>
        <taxon>Eukaryota</taxon>
        <taxon>Metazoa</taxon>
        <taxon>Chordata</taxon>
        <taxon>Craniata</taxon>
        <taxon>Vertebrata</taxon>
        <taxon>Euteleostomi</taxon>
        <taxon>Mammalia</taxon>
        <taxon>Eutheria</taxon>
        <taxon>Laurasiatheria</taxon>
        <taxon>Chiroptera</taxon>
        <taxon>Yangochiroptera</taxon>
        <taxon>Molossidae</taxon>
        <taxon>Molossus</taxon>
    </lineage>
</organism>
<protein>
    <recommendedName>
        <fullName evidence="9">CCDC144C-like coiled-coil domain-containing protein</fullName>
    </recommendedName>
</protein>
<reference evidence="7 8" key="1">
    <citation type="journal article" date="2020" name="Nature">
        <title>Six reference-quality genomes reveal evolution of bat adaptations.</title>
        <authorList>
            <person name="Jebb D."/>
            <person name="Huang Z."/>
            <person name="Pippel M."/>
            <person name="Hughes G.M."/>
            <person name="Lavrichenko K."/>
            <person name="Devanna P."/>
            <person name="Winkler S."/>
            <person name="Jermiin L.S."/>
            <person name="Skirmuntt E.C."/>
            <person name="Katzourakis A."/>
            <person name="Burkitt-Gray L."/>
            <person name="Ray D.A."/>
            <person name="Sullivan K.A.M."/>
            <person name="Roscito J.G."/>
            <person name="Kirilenko B.M."/>
            <person name="Davalos L.M."/>
            <person name="Corthals A.P."/>
            <person name="Power M.L."/>
            <person name="Jones G."/>
            <person name="Ransome R.D."/>
            <person name="Dechmann D.K.N."/>
            <person name="Locatelli A.G."/>
            <person name="Puechmaille S.J."/>
            <person name="Fedrigo O."/>
            <person name="Jarvis E.D."/>
            <person name="Hiller M."/>
            <person name="Vernes S.C."/>
            <person name="Myers E.W."/>
            <person name="Teeling E.C."/>
        </authorList>
    </citation>
    <scope>NUCLEOTIDE SEQUENCE [LARGE SCALE GENOMIC DNA]</scope>
    <source>
        <strain evidence="7">MMolMol1</strain>
        <tissue evidence="7">Muscle</tissue>
    </source>
</reference>
<dbReference type="InterPro" id="IPR040118">
    <property type="entry name" value="C144A/B/C"/>
</dbReference>
<evidence type="ECO:0000259" key="6">
    <source>
        <dbReference type="Pfam" id="PF14915"/>
    </source>
</evidence>
<evidence type="ECO:0000256" key="4">
    <source>
        <dbReference type="SAM" id="MobiDB-lite"/>
    </source>
</evidence>
<dbReference type="Proteomes" id="UP000550707">
    <property type="component" value="Unassembled WGS sequence"/>
</dbReference>
<dbReference type="SMART" id="SM00248">
    <property type="entry name" value="ANK"/>
    <property type="match status" value="4"/>
</dbReference>
<dbReference type="PRINTS" id="PR01415">
    <property type="entry name" value="ANKYRIN"/>
</dbReference>
<dbReference type="InterPro" id="IPR021885">
    <property type="entry name" value="DUF3496"/>
</dbReference>
<feature type="repeat" description="ANK" evidence="2">
    <location>
        <begin position="173"/>
        <end position="205"/>
    </location>
</feature>
<dbReference type="PROSITE" id="PS50088">
    <property type="entry name" value="ANK_REPEAT"/>
    <property type="match status" value="2"/>
</dbReference>
<sequence>MKKIFTRWRRQESWSSGSSTSTGRSRVGDRGPGYHIRGKDLKEIHKAASVGNAVKVRQILLLQINALNDRDKMNRTALHLACANGHPEVVTLLADQKKCLLDLCDRQNRTALFKAVQCQQEECAAVLLARGAHPNLVDIDGNTALHYAVLGQNAAIVAKLLSYGANMEARNKDGFTSLSLAKKQNKEQMVELLIKSNAKVDLMDRPTTQRENSKDQVISQTYCQTEKTSENQRMQIRLPRLHLEKMSPESEMNRECDSDDMSTYSGYPSVQKYEKMWIKQSKLEQRKNLQLMPNELKQKFGEICKKYKVAACPEEEPLRDKSKEGPSLRQIPSNLTNNILDCEEKDAFGMSVSAVFQTSPEREEPTLENISPSHSYCGSSTDAPCSFSKLCSREKILLSENKHKSDTEQVFNKSEERFYNDAENKVRNPAVTFEMKEYQGFGMQMTKNMNPNTTNWKLGIRHTPQSRVLKSPFDLWLPHCNHIKNTVQIKKHAISAVTNTYKETKPNADLFQKPLFIDNCSASNCKSMKYGIEDMSSSPPYSDRTPNMYANKKLQQDIQRFQNEIDMFKLELLALKKEQLQLQKQVEEENEKQKISKMKVTKDINKVAGDDSNGLIKQRDCKQADDQQFPIMKKGDSDRSLKEISYEEYKVKEKINSMDDLDDLIHSIETVSEPCQSPHSKCENFTLLIKQPCKHFKDSNILFQIQDAVLVSERAKECGKYQCELHTQKVKTVENGASGLHKKSSETREIESLLKHQKVELEQELWNLRFALKEEKEKRQKADLLHEKSREQLMKTEEQYAKETEMNRDLESTVRTLEMELKKVRQNLSQVVEVQNETQRQLSQEQNARKLQEENLINLLCKQNELEIAYKEMKSENNDLTEKLETVSSKCLLLDENNKFLQQELLSMKAIDKQCENLEDKNEKLKQEVMNLKRHMKMNMVEFSEVEQYKWKIEKRAREHVAEKLKQVHLFLQVQRASQEYNSEIQRHLEIVNNYLESKLSKMQASLNCSKIELENYVRLYQKEVESRKSLENELNKTMERLAKIHGILLLQKRYNCDLLSIIHRRQVQQTLSIVNTSNRFESNAPSTPKQSEDS</sequence>
<feature type="region of interest" description="Disordered" evidence="4">
    <location>
        <begin position="1"/>
        <end position="34"/>
    </location>
</feature>
<dbReference type="PROSITE" id="PS50297">
    <property type="entry name" value="ANK_REP_REGION"/>
    <property type="match status" value="2"/>
</dbReference>
<feature type="coiled-coil region" evidence="3">
    <location>
        <begin position="1014"/>
        <end position="1041"/>
    </location>
</feature>
<accession>A0A7J8JVI6</accession>
<evidence type="ECO:0008006" key="9">
    <source>
        <dbReference type="Google" id="ProtNLM"/>
    </source>
</evidence>
<evidence type="ECO:0000256" key="2">
    <source>
        <dbReference type="PROSITE-ProRule" id="PRU00023"/>
    </source>
</evidence>
<dbReference type="InterPro" id="IPR039497">
    <property type="entry name" value="CC144C-like_CC_dom"/>
</dbReference>